<dbReference type="RefSeq" id="WP_171541036.1">
    <property type="nucleotide sequence ID" value="NZ_JABERL010000056.1"/>
</dbReference>
<comment type="caution">
    <text evidence="1">The sequence shown here is derived from an EMBL/GenBank/DDBJ whole genome shotgun (WGS) entry which is preliminary data.</text>
</comment>
<proteinExistence type="predicted"/>
<dbReference type="AlphaFoldDB" id="A0A7Y2RHE3"/>
<organism evidence="1 2">
    <name type="scientific">Acinetobacter terrae</name>
    <dbReference type="NCBI Taxonomy" id="2731247"/>
    <lineage>
        <taxon>Bacteria</taxon>
        <taxon>Pseudomonadati</taxon>
        <taxon>Pseudomonadota</taxon>
        <taxon>Gammaproteobacteria</taxon>
        <taxon>Moraxellales</taxon>
        <taxon>Moraxellaceae</taxon>
        <taxon>Acinetobacter</taxon>
        <taxon>Acinetobacter Taxon 24</taxon>
    </lineage>
</organism>
<protein>
    <submittedName>
        <fullName evidence="1">Uncharacterized protein</fullName>
    </submittedName>
</protein>
<evidence type="ECO:0000313" key="2">
    <source>
        <dbReference type="Proteomes" id="UP000569202"/>
    </source>
</evidence>
<sequence>MLESNSKNLDFLLDVSQVKDKDLQTRMRHFEEKAEILGFTKIEIPSCNTRSVNEHIQNLTFEKVRNTFLLGVYFFHLTNQSAVKKDDWNNFRTNKKISPWNDHVVEAENILYIGQRHNDLKTRLCDHTVKANYSTQALKLNDPSCPNFSYSITLYYQRIDKTKKATSKIYCLLLETIAKELFPTLIGK</sequence>
<gene>
    <name evidence="1" type="ORF">HLH17_14545</name>
</gene>
<dbReference type="EMBL" id="JABERL010000056">
    <property type="protein sequence ID" value="NNH78841.1"/>
    <property type="molecule type" value="Genomic_DNA"/>
</dbReference>
<dbReference type="Proteomes" id="UP000569202">
    <property type="component" value="Unassembled WGS sequence"/>
</dbReference>
<accession>A0A7Y2RHE3</accession>
<reference evidence="1 2" key="1">
    <citation type="submission" date="2020-04" db="EMBL/GenBank/DDBJ databases">
        <title>Acinetobacter Taxon 24.</title>
        <authorList>
            <person name="Nemec A."/>
            <person name="Radolfova-Krizova L."/>
            <person name="Higgins P.G."/>
            <person name="Spanelova P."/>
        </authorList>
    </citation>
    <scope>NUCLEOTIDE SEQUENCE [LARGE SCALE GENOMIC DNA]</scope>
    <source>
        <strain evidence="1 2">ANC 5380</strain>
    </source>
</reference>
<evidence type="ECO:0000313" key="1">
    <source>
        <dbReference type="EMBL" id="NNH78841.1"/>
    </source>
</evidence>
<name>A0A7Y2RHE3_9GAMM</name>